<name>A0ABQ9GIW5_9NEOP</name>
<dbReference type="EMBL" id="JARBHB010000012">
    <property type="protein sequence ID" value="KAJ8871982.1"/>
    <property type="molecule type" value="Genomic_DNA"/>
</dbReference>
<accession>A0ABQ9GIW5</accession>
<keyword evidence="3" id="KW-1185">Reference proteome</keyword>
<reference evidence="2 3" key="1">
    <citation type="submission" date="2023-02" db="EMBL/GenBank/DDBJ databases">
        <title>LHISI_Scaffold_Assembly.</title>
        <authorList>
            <person name="Stuart O.P."/>
            <person name="Cleave R."/>
            <person name="Magrath M.J.L."/>
            <person name="Mikheyev A.S."/>
        </authorList>
    </citation>
    <scope>NUCLEOTIDE SEQUENCE [LARGE SCALE GENOMIC DNA]</scope>
    <source>
        <strain evidence="2">Daus_M_001</strain>
        <tissue evidence="2">Leg muscle</tissue>
    </source>
</reference>
<gene>
    <name evidence="2" type="ORF">PR048_028322</name>
</gene>
<keyword evidence="1" id="KW-0472">Membrane</keyword>
<feature type="transmembrane region" description="Helical" evidence="1">
    <location>
        <begin position="533"/>
        <end position="554"/>
    </location>
</feature>
<dbReference type="SUPFAM" id="SSF56436">
    <property type="entry name" value="C-type lectin-like"/>
    <property type="match status" value="1"/>
</dbReference>
<dbReference type="InterPro" id="IPR016186">
    <property type="entry name" value="C-type_lectin-like/link_sf"/>
</dbReference>
<proteinExistence type="predicted"/>
<keyword evidence="1" id="KW-1133">Transmembrane helix</keyword>
<protein>
    <submittedName>
        <fullName evidence="2">Uncharacterized protein</fullName>
    </submittedName>
</protein>
<keyword evidence="1" id="KW-0812">Transmembrane</keyword>
<evidence type="ECO:0000313" key="3">
    <source>
        <dbReference type="Proteomes" id="UP001159363"/>
    </source>
</evidence>
<dbReference type="CDD" id="cd00037">
    <property type="entry name" value="CLECT"/>
    <property type="match status" value="1"/>
</dbReference>
<dbReference type="Proteomes" id="UP001159363">
    <property type="component" value="Chromosome 11"/>
</dbReference>
<comment type="caution">
    <text evidence="2">The sequence shown here is derived from an EMBL/GenBank/DDBJ whole genome shotgun (WGS) entry which is preliminary data.</text>
</comment>
<dbReference type="Gene3D" id="3.10.100.10">
    <property type="entry name" value="Mannose-Binding Protein A, subunit A"/>
    <property type="match status" value="1"/>
</dbReference>
<evidence type="ECO:0000256" key="1">
    <source>
        <dbReference type="SAM" id="Phobius"/>
    </source>
</evidence>
<feature type="transmembrane region" description="Helical" evidence="1">
    <location>
        <begin position="509"/>
        <end position="527"/>
    </location>
</feature>
<evidence type="ECO:0000313" key="2">
    <source>
        <dbReference type="EMBL" id="KAJ8871982.1"/>
    </source>
</evidence>
<organism evidence="2 3">
    <name type="scientific">Dryococelus australis</name>
    <dbReference type="NCBI Taxonomy" id="614101"/>
    <lineage>
        <taxon>Eukaryota</taxon>
        <taxon>Metazoa</taxon>
        <taxon>Ecdysozoa</taxon>
        <taxon>Arthropoda</taxon>
        <taxon>Hexapoda</taxon>
        <taxon>Insecta</taxon>
        <taxon>Pterygota</taxon>
        <taxon>Neoptera</taxon>
        <taxon>Polyneoptera</taxon>
        <taxon>Phasmatodea</taxon>
        <taxon>Verophasmatodea</taxon>
        <taxon>Anareolatae</taxon>
        <taxon>Phasmatidae</taxon>
        <taxon>Eurycanthinae</taxon>
        <taxon>Dryococelus</taxon>
    </lineage>
</organism>
<dbReference type="InterPro" id="IPR016187">
    <property type="entry name" value="CTDL_fold"/>
</dbReference>
<sequence length="564" mass="64234">MRTLPGSQALFRTSNTESVFHVRAYRHEQLLVMFEEYPRYIRFQAWAGKSCTMSGFHVPAIRFEQLLEYPYHIRFPVLGWYKMHKEWMSCTGVQTCAVVGYSFRVRGLHQFPRLMLVQAAQKDASVHGRTDLSSFRIWLQSTRATEGSQAWAGTSCRRRGFHGRGYILELLGMVAEVAGLHQVPRLGLVQAAQCVDSMYGRTDLSSFWIWLQSIRTTEGSQAWDGTISTRGSSHVQAFRLEQLQGMFAELPGIEQLPRLGLVQAAQRVASIDGRTDVSCLPCLQITRATAGSQAWDGTSCTKSGFHGRAYGLELLAIVADYPGYSRFPGLGWSGFHGRAYGLELLAIVADYPGYSRFPGLDWYKLHYEWLPWTCTRSGFHGRAYGLELLAIVADYPGYSRFPGLDWYKLHYEWLPWTSVFHGREYGLELLALVAVYPGYTRFPGLGMYKLHKERLPWADAVDACDEEQAYLAIVNSQKEVESLLRLFRRPGRRSMPVAYLGLSDHRAEGIFLSVLGTFSFTYLLHTYSIQNVIYYFMNMIFLVTLINELSRALYLTKELLSSLN</sequence>